<comment type="caution">
    <text evidence="4">The sequence shown here is derived from an EMBL/GenBank/DDBJ whole genome shotgun (WGS) entry which is preliminary data.</text>
</comment>
<dbReference type="CDD" id="cd04301">
    <property type="entry name" value="NAT_SF"/>
    <property type="match status" value="1"/>
</dbReference>
<dbReference type="InterPro" id="IPR000182">
    <property type="entry name" value="GNAT_dom"/>
</dbReference>
<keyword evidence="1" id="KW-0808">Transferase</keyword>
<gene>
    <name evidence="4" type="ORF">ABW18_06400</name>
</gene>
<dbReference type="Pfam" id="PF00583">
    <property type="entry name" value="Acetyltransf_1"/>
    <property type="match status" value="1"/>
</dbReference>
<dbReference type="InterPro" id="IPR050832">
    <property type="entry name" value="Bact_Acetyltransf"/>
</dbReference>
<evidence type="ECO:0000259" key="3">
    <source>
        <dbReference type="PROSITE" id="PS51186"/>
    </source>
</evidence>
<protein>
    <submittedName>
        <fullName evidence="4">GNAT family acetyltransferase</fullName>
    </submittedName>
</protein>
<keyword evidence="5" id="KW-1185">Reference proteome</keyword>
<dbReference type="SUPFAM" id="SSF55729">
    <property type="entry name" value="Acyl-CoA N-acyltransferases (Nat)"/>
    <property type="match status" value="1"/>
</dbReference>
<dbReference type="EMBL" id="LDTZ01000015">
    <property type="protein sequence ID" value="KNA91842.1"/>
    <property type="molecule type" value="Genomic_DNA"/>
</dbReference>
<sequence>MTCDTDEHSRERRLMTTTIAPLTEADRQDWAPLWAGYLTFYEHELSDEQNDLTFARILDPDYPMFGAIARDETGRAIGIVHWLTHASTWSDASYTYLEDLFVAPDVRRSGAGRALIDHVLEWTRNQGLPKVYWQTARDNTTARSLYDTIASNDFVVYEVELT</sequence>
<dbReference type="Gene3D" id="3.40.630.30">
    <property type="match status" value="1"/>
</dbReference>
<organism evidence="4 5">
    <name type="scientific">Gordonia jacobaea</name>
    <dbReference type="NCBI Taxonomy" id="122202"/>
    <lineage>
        <taxon>Bacteria</taxon>
        <taxon>Bacillati</taxon>
        <taxon>Actinomycetota</taxon>
        <taxon>Actinomycetes</taxon>
        <taxon>Mycobacteriales</taxon>
        <taxon>Gordoniaceae</taxon>
        <taxon>Gordonia</taxon>
    </lineage>
</organism>
<evidence type="ECO:0000313" key="5">
    <source>
        <dbReference type="Proteomes" id="UP000037247"/>
    </source>
</evidence>
<dbReference type="PROSITE" id="PS51186">
    <property type="entry name" value="GNAT"/>
    <property type="match status" value="1"/>
</dbReference>
<name>A0ABR5IE25_9ACTN</name>
<reference evidence="4 5" key="1">
    <citation type="submission" date="2015-05" db="EMBL/GenBank/DDBJ databases">
        <title>Draft genome sequence of the bacterium Gordonia jacobaea a new member of the Gordonia genus.</title>
        <authorList>
            <person name="Jimenez-Galisteo G."/>
            <person name="Dominguez A."/>
            <person name="Munoz E."/>
            <person name="Vinas M."/>
        </authorList>
    </citation>
    <scope>NUCLEOTIDE SEQUENCE [LARGE SCALE GENOMIC DNA]</scope>
    <source>
        <strain evidence="5">mv1</strain>
    </source>
</reference>
<feature type="domain" description="N-acetyltransferase" evidence="3">
    <location>
        <begin position="17"/>
        <end position="162"/>
    </location>
</feature>
<evidence type="ECO:0000256" key="1">
    <source>
        <dbReference type="ARBA" id="ARBA00022679"/>
    </source>
</evidence>
<dbReference type="Proteomes" id="UP000037247">
    <property type="component" value="Unassembled WGS sequence"/>
</dbReference>
<dbReference type="PANTHER" id="PTHR43877">
    <property type="entry name" value="AMINOALKYLPHOSPHONATE N-ACETYLTRANSFERASE-RELATED-RELATED"/>
    <property type="match status" value="1"/>
</dbReference>
<evidence type="ECO:0000313" key="4">
    <source>
        <dbReference type="EMBL" id="KNA91842.1"/>
    </source>
</evidence>
<accession>A0ABR5IE25</accession>
<evidence type="ECO:0000256" key="2">
    <source>
        <dbReference type="ARBA" id="ARBA00023315"/>
    </source>
</evidence>
<dbReference type="InterPro" id="IPR016181">
    <property type="entry name" value="Acyl_CoA_acyltransferase"/>
</dbReference>
<proteinExistence type="predicted"/>
<keyword evidence="2" id="KW-0012">Acyltransferase</keyword>